<reference evidence="2" key="1">
    <citation type="journal article" date="2015" name="Nature">
        <title>Complex archaea that bridge the gap between prokaryotes and eukaryotes.</title>
        <authorList>
            <person name="Spang A."/>
            <person name="Saw J.H."/>
            <person name="Jorgensen S.L."/>
            <person name="Zaremba-Niedzwiedzka K."/>
            <person name="Martijn J."/>
            <person name="Lind A.E."/>
            <person name="van Eijk R."/>
            <person name="Schleper C."/>
            <person name="Guy L."/>
            <person name="Ettema T.J."/>
        </authorList>
    </citation>
    <scope>NUCLEOTIDE SEQUENCE</scope>
</reference>
<gene>
    <name evidence="2" type="ORF">LCGC14_1945040</name>
</gene>
<organism evidence="2">
    <name type="scientific">marine sediment metagenome</name>
    <dbReference type="NCBI Taxonomy" id="412755"/>
    <lineage>
        <taxon>unclassified sequences</taxon>
        <taxon>metagenomes</taxon>
        <taxon>ecological metagenomes</taxon>
    </lineage>
</organism>
<dbReference type="InterPro" id="IPR009875">
    <property type="entry name" value="PilZ_domain"/>
</dbReference>
<dbReference type="EMBL" id="LAZR01021125">
    <property type="protein sequence ID" value="KKL86408.1"/>
    <property type="molecule type" value="Genomic_DNA"/>
</dbReference>
<protein>
    <recommendedName>
        <fullName evidence="1">PilZ domain-containing protein</fullName>
    </recommendedName>
</protein>
<dbReference type="Gene3D" id="2.40.10.220">
    <property type="entry name" value="predicted glycosyltransferase like domains"/>
    <property type="match status" value="1"/>
</dbReference>
<dbReference type="Pfam" id="PF07238">
    <property type="entry name" value="PilZ"/>
    <property type="match status" value="1"/>
</dbReference>
<dbReference type="SUPFAM" id="SSF141371">
    <property type="entry name" value="PilZ domain-like"/>
    <property type="match status" value="1"/>
</dbReference>
<dbReference type="AlphaFoldDB" id="A0A0F9FJF9"/>
<feature type="domain" description="PilZ" evidence="1">
    <location>
        <begin position="5"/>
        <end position="88"/>
    </location>
</feature>
<accession>A0A0F9FJF9</accession>
<proteinExistence type="predicted"/>
<evidence type="ECO:0000259" key="1">
    <source>
        <dbReference type="Pfam" id="PF07238"/>
    </source>
</evidence>
<evidence type="ECO:0000313" key="2">
    <source>
        <dbReference type="EMBL" id="KKL86408.1"/>
    </source>
</evidence>
<dbReference type="GO" id="GO:0035438">
    <property type="term" value="F:cyclic-di-GMP binding"/>
    <property type="evidence" value="ECO:0007669"/>
    <property type="project" value="InterPro"/>
</dbReference>
<comment type="caution">
    <text evidence="2">The sequence shown here is derived from an EMBL/GenBank/DDBJ whole genome shotgun (WGS) entry which is preliminary data.</text>
</comment>
<name>A0A0F9FJF9_9ZZZZ</name>
<sequence>MITKERRRHVRRSVSIPVKFTVQSNLYRGLAYNISDGGIFIDVTGPFKVGQDISIISPADQVSLRSIGNNRAGSIVWISPHGIGMKFKKP</sequence>